<keyword evidence="5" id="KW-0862">Zinc</keyword>
<sequence length="439" mass="48289">MNQSSSEPSHSGDGGKEEVQRLLIELLNSQKPKISPNAQTKLLNTQITDEDVSFFRAANEVIKLHQYRIDPTIRDILSRLQYSNSPHGGIPLSREYLDTVGLGSQQQRDEPSQIQQQQQQQQQRQEEITDSLLFPQRSRSISDTSSLRNGITTGNGDNNGGFPVLSNSIFKMDAPPNLLHTLSLLSPLSAQQTLVQPQQTQTTASDSNGSNGSQTGLVNQLVARIKNMDASQQQNLISGIAQMLVGTLSGGQAQQAQQVQRSHQSSGQQLASLTQPQTQVPIAPPQATFLNQSHSFTSGEQPAFKVQKNSEPHTQFILETPASGGMTRSFSGSNANFKNSAAKGRHYESSRNPGTHGEGKDEKRHFICGQCGISFKRSSDLKRHEKIHLDVPPNICPLCKKGFARKDALKRHIDTLTCRRNREKLLKKLTNANGTKTSK</sequence>
<evidence type="ECO:0000256" key="4">
    <source>
        <dbReference type="ARBA" id="ARBA00022771"/>
    </source>
</evidence>
<dbReference type="GO" id="GO:0005634">
    <property type="term" value="C:nucleus"/>
    <property type="evidence" value="ECO:0007669"/>
    <property type="project" value="UniProtKB-SubCell"/>
</dbReference>
<evidence type="ECO:0000256" key="8">
    <source>
        <dbReference type="SAM" id="MobiDB-lite"/>
    </source>
</evidence>
<organism evidence="10 11">
    <name type="scientific">Eeniella nana</name>
    <name type="common">Yeast</name>
    <name type="synonym">Brettanomyces nanus</name>
    <dbReference type="NCBI Taxonomy" id="13502"/>
    <lineage>
        <taxon>Eukaryota</taxon>
        <taxon>Fungi</taxon>
        <taxon>Dikarya</taxon>
        <taxon>Ascomycota</taxon>
        <taxon>Saccharomycotina</taxon>
        <taxon>Pichiomycetes</taxon>
        <taxon>Pichiales</taxon>
        <taxon>Pichiaceae</taxon>
        <taxon>Brettanomyces</taxon>
    </lineage>
</organism>
<dbReference type="PANTHER" id="PTHR23235">
    <property type="entry name" value="KRUEPPEL-LIKE TRANSCRIPTION FACTOR"/>
    <property type="match status" value="1"/>
</dbReference>
<dbReference type="GO" id="GO:0000981">
    <property type="term" value="F:DNA-binding transcription factor activity, RNA polymerase II-specific"/>
    <property type="evidence" value="ECO:0007669"/>
    <property type="project" value="TreeGrafter"/>
</dbReference>
<keyword evidence="3" id="KW-0677">Repeat</keyword>
<reference evidence="10" key="1">
    <citation type="submission" date="2020-10" db="EMBL/GenBank/DDBJ databases">
        <authorList>
            <person name="Roach M.J.R."/>
        </authorList>
    </citation>
    <scope>NUCLEOTIDE SEQUENCE</scope>
    <source>
        <strain evidence="10">CBS 1945</strain>
    </source>
</reference>
<feature type="compositionally biased region" description="Polar residues" evidence="8">
    <location>
        <begin position="267"/>
        <end position="277"/>
    </location>
</feature>
<dbReference type="OrthoDB" id="8922241at2759"/>
<feature type="region of interest" description="Disordered" evidence="8">
    <location>
        <begin position="102"/>
        <end position="160"/>
    </location>
</feature>
<evidence type="ECO:0000256" key="5">
    <source>
        <dbReference type="ARBA" id="ARBA00022833"/>
    </source>
</evidence>
<feature type="region of interest" description="Disordered" evidence="8">
    <location>
        <begin position="341"/>
        <end position="362"/>
    </location>
</feature>
<accession>A0A875RMX9</accession>
<dbReference type="EMBL" id="CP064812">
    <property type="protein sequence ID" value="QPG72870.1"/>
    <property type="molecule type" value="Genomic_DNA"/>
</dbReference>
<feature type="compositionally biased region" description="Low complexity" evidence="8">
    <location>
        <begin position="112"/>
        <end position="123"/>
    </location>
</feature>
<dbReference type="Pfam" id="PF00096">
    <property type="entry name" value="zf-C2H2"/>
    <property type="match status" value="2"/>
</dbReference>
<keyword evidence="11" id="KW-1185">Reference proteome</keyword>
<feature type="domain" description="C2H2-type" evidence="9">
    <location>
        <begin position="366"/>
        <end position="393"/>
    </location>
</feature>
<keyword evidence="6" id="KW-0539">Nucleus</keyword>
<protein>
    <recommendedName>
        <fullName evidence="9">C2H2-type domain-containing protein</fullName>
    </recommendedName>
</protein>
<dbReference type="PANTHER" id="PTHR23235:SF120">
    <property type="entry name" value="KRUPPEL-LIKE FACTOR 15"/>
    <property type="match status" value="1"/>
</dbReference>
<feature type="compositionally biased region" description="Polar residues" evidence="8">
    <location>
        <begin position="137"/>
        <end position="148"/>
    </location>
</feature>
<dbReference type="InterPro" id="IPR013087">
    <property type="entry name" value="Znf_C2H2_type"/>
</dbReference>
<keyword evidence="2" id="KW-0479">Metal-binding</keyword>
<dbReference type="GO" id="GO:0008270">
    <property type="term" value="F:zinc ion binding"/>
    <property type="evidence" value="ECO:0007669"/>
    <property type="project" value="UniProtKB-KW"/>
</dbReference>
<name>A0A875RMX9_EENNA</name>
<evidence type="ECO:0000256" key="7">
    <source>
        <dbReference type="PROSITE-ProRule" id="PRU00042"/>
    </source>
</evidence>
<dbReference type="RefSeq" id="XP_038776435.1">
    <property type="nucleotide sequence ID" value="XM_038920507.1"/>
</dbReference>
<dbReference type="GeneID" id="62193573"/>
<dbReference type="GO" id="GO:0000978">
    <property type="term" value="F:RNA polymerase II cis-regulatory region sequence-specific DNA binding"/>
    <property type="evidence" value="ECO:0007669"/>
    <property type="project" value="TreeGrafter"/>
</dbReference>
<evidence type="ECO:0000259" key="9">
    <source>
        <dbReference type="PROSITE" id="PS50157"/>
    </source>
</evidence>
<keyword evidence="4 7" id="KW-0863">Zinc-finger</keyword>
<dbReference type="InterPro" id="IPR036236">
    <property type="entry name" value="Znf_C2H2_sf"/>
</dbReference>
<evidence type="ECO:0000256" key="1">
    <source>
        <dbReference type="ARBA" id="ARBA00004123"/>
    </source>
</evidence>
<feature type="compositionally biased region" description="Low complexity" evidence="8">
    <location>
        <begin position="255"/>
        <end position="266"/>
    </location>
</feature>
<feature type="region of interest" description="Disordered" evidence="8">
    <location>
        <begin position="255"/>
        <end position="277"/>
    </location>
</feature>
<proteinExistence type="predicted"/>
<feature type="compositionally biased region" description="Polar residues" evidence="8">
    <location>
        <begin position="204"/>
        <end position="215"/>
    </location>
</feature>
<evidence type="ECO:0000256" key="6">
    <source>
        <dbReference type="ARBA" id="ARBA00023242"/>
    </source>
</evidence>
<feature type="region of interest" description="Disordered" evidence="8">
    <location>
        <begin position="195"/>
        <end position="215"/>
    </location>
</feature>
<gene>
    <name evidence="10" type="ORF">FOA43_000172</name>
</gene>
<dbReference type="SMART" id="SM00355">
    <property type="entry name" value="ZnF_C2H2"/>
    <property type="match status" value="2"/>
</dbReference>
<dbReference type="AlphaFoldDB" id="A0A875RMX9"/>
<dbReference type="Gene3D" id="3.30.160.60">
    <property type="entry name" value="Classic Zinc Finger"/>
    <property type="match status" value="2"/>
</dbReference>
<dbReference type="PROSITE" id="PS00028">
    <property type="entry name" value="ZINC_FINGER_C2H2_1"/>
    <property type="match status" value="1"/>
</dbReference>
<comment type="subcellular location">
    <subcellularLocation>
        <location evidence="1">Nucleus</location>
    </subcellularLocation>
</comment>
<evidence type="ECO:0000256" key="2">
    <source>
        <dbReference type="ARBA" id="ARBA00022723"/>
    </source>
</evidence>
<dbReference type="SUPFAM" id="SSF57667">
    <property type="entry name" value="beta-beta-alpha zinc fingers"/>
    <property type="match status" value="1"/>
</dbReference>
<evidence type="ECO:0000313" key="11">
    <source>
        <dbReference type="Proteomes" id="UP000662931"/>
    </source>
</evidence>
<evidence type="ECO:0000313" key="10">
    <source>
        <dbReference type="EMBL" id="QPG72870.1"/>
    </source>
</evidence>
<dbReference type="Proteomes" id="UP000662931">
    <property type="component" value="Chromosome 1"/>
</dbReference>
<evidence type="ECO:0000256" key="3">
    <source>
        <dbReference type="ARBA" id="ARBA00022737"/>
    </source>
</evidence>
<dbReference type="FunFam" id="3.30.160.60:FF:000145">
    <property type="entry name" value="Zinc finger protein 574"/>
    <property type="match status" value="1"/>
</dbReference>
<dbReference type="KEGG" id="bnn:FOA43_000172"/>
<dbReference type="PROSITE" id="PS50157">
    <property type="entry name" value="ZINC_FINGER_C2H2_2"/>
    <property type="match status" value="1"/>
</dbReference>